<name>L0MYH2_9CAUD</name>
<proteinExistence type="predicted"/>
<dbReference type="RefSeq" id="YP_007348953.1">
    <property type="nucleotide sequence ID" value="NC_020082.1"/>
</dbReference>
<dbReference type="Proteomes" id="UP000010365">
    <property type="component" value="Segment"/>
</dbReference>
<keyword evidence="2" id="KW-1185">Reference proteome</keyword>
<accession>L0MYH2</accession>
<dbReference type="GeneID" id="14515970"/>
<evidence type="ECO:0000313" key="1">
    <source>
        <dbReference type="EMBL" id="BAM68861.1"/>
    </source>
</evidence>
<sequence length="214" mass="23814">MTLTPDRIYAQYRNQPKAISWYGIVPKLSGDITTCASVVRNMYDIDANEGVQLDIIGRTVVIDRSYVGQAKMRVVQCGDEVNSQCGDEYAMCSETSVDTDSRMSDELFQLVIRAKIIKNNSDSTIESILEGVNFLIPDAQFKRVVDHENMSFSIEFYGLISNLERWALLDANLVPKPQGVRFVGFLEAYGYVECGDSSMQCGDPDAQCVGYVGV</sequence>
<dbReference type="EMBL" id="AB767244">
    <property type="protein sequence ID" value="BAM68861.1"/>
    <property type="molecule type" value="Genomic_DNA"/>
</dbReference>
<dbReference type="KEGG" id="vg:14515970"/>
<organism evidence="1 2">
    <name type="scientific">Edwardsiella phage MSW-3</name>
    <dbReference type="NCBI Taxonomy" id="1264700"/>
    <lineage>
        <taxon>Viruses</taxon>
        <taxon>Duplodnaviria</taxon>
        <taxon>Heunggongvirae</taxon>
        <taxon>Uroviricota</taxon>
        <taxon>Caudoviricetes</taxon>
        <taxon>Yokohamavirus</taxon>
        <taxon>Yokohamavirus MSW3</taxon>
    </lineage>
</organism>
<evidence type="ECO:0000313" key="2">
    <source>
        <dbReference type="Proteomes" id="UP000010365"/>
    </source>
</evidence>
<protein>
    <submittedName>
        <fullName evidence="1">Uncharacterized protein</fullName>
    </submittedName>
</protein>
<dbReference type="Pfam" id="PF11041">
    <property type="entry name" value="Phage_Wedge1"/>
    <property type="match status" value="1"/>
</dbReference>
<dbReference type="OrthoDB" id="8115at10239"/>
<dbReference type="InterPro" id="IPR021283">
    <property type="entry name" value="Phage_Wedge1"/>
</dbReference>
<reference evidence="1 2" key="1">
    <citation type="journal article" date="2013" name="Genome Announc.">
        <title>Complete Genome Sequence of a Novel Myovirus Which Infects Atypical Strains of Edwardsiella tarda.</title>
        <authorList>
            <person name="Yasuike M."/>
            <person name="Sugaya E."/>
            <person name="Nakamura Y."/>
            <person name="Shigenobu Y."/>
            <person name="Kawato Y."/>
            <person name="Kai W."/>
            <person name="Nagai S."/>
            <person name="Fujiwara A."/>
            <person name="Sano M."/>
            <person name="Kobayashi T."/>
            <person name="Nakai T."/>
        </authorList>
    </citation>
    <scope>NUCLEOTIDE SEQUENCE [LARGE SCALE GENOMIC DNA]</scope>
</reference>